<feature type="domain" description="Lipid-binding serum glycoprotein N-terminal" evidence="9">
    <location>
        <begin position="27"/>
        <end position="245"/>
    </location>
</feature>
<evidence type="ECO:0000256" key="3">
    <source>
        <dbReference type="ARBA" id="ARBA00022525"/>
    </source>
</evidence>
<dbReference type="InterPro" id="IPR001124">
    <property type="entry name" value="Lipid-bd_serum_glycop_C"/>
</dbReference>
<dbReference type="GO" id="GO:0120017">
    <property type="term" value="F:ceramide transfer activity"/>
    <property type="evidence" value="ECO:0007669"/>
    <property type="project" value="TreeGrafter"/>
</dbReference>
<comment type="subcellular location">
    <subcellularLocation>
        <location evidence="1">Secreted</location>
    </subcellularLocation>
</comment>
<feature type="signal peptide" evidence="8">
    <location>
        <begin position="1"/>
        <end position="19"/>
    </location>
</feature>
<dbReference type="FunFam" id="3.15.10.10:FF:000001">
    <property type="entry name" value="phospholipid transfer protein-like"/>
    <property type="match status" value="1"/>
</dbReference>
<dbReference type="Gene3D" id="3.15.20.10">
    <property type="entry name" value="Bactericidal permeability-increasing protein, domain 2"/>
    <property type="match status" value="2"/>
</dbReference>
<dbReference type="GO" id="GO:0035627">
    <property type="term" value="P:ceramide transport"/>
    <property type="evidence" value="ECO:0007669"/>
    <property type="project" value="TreeGrafter"/>
</dbReference>
<evidence type="ECO:0000313" key="11">
    <source>
        <dbReference type="EMBL" id="KPP65095.1"/>
    </source>
</evidence>
<evidence type="ECO:0000256" key="2">
    <source>
        <dbReference type="ARBA" id="ARBA00007292"/>
    </source>
</evidence>
<proteinExistence type="inferred from homology"/>
<evidence type="ECO:0000256" key="5">
    <source>
        <dbReference type="ARBA" id="ARBA00023157"/>
    </source>
</evidence>
<comment type="caution">
    <text evidence="11">The sequence shown here is derived from an EMBL/GenBank/DDBJ whole genome shotgun (WGS) entry which is preliminary data.</text>
</comment>
<dbReference type="InterPro" id="IPR017954">
    <property type="entry name" value="Lipid-bd_serum_glycop_CS"/>
</dbReference>
<protein>
    <recommendedName>
        <fullName evidence="13">Phospholipid transfer protein</fullName>
    </recommendedName>
</protein>
<reference evidence="11 12" key="1">
    <citation type="submission" date="2015-08" db="EMBL/GenBank/DDBJ databases">
        <title>The genome of the Asian arowana (Scleropages formosus).</title>
        <authorList>
            <person name="Tan M.H."/>
            <person name="Gan H.M."/>
            <person name="Croft L.J."/>
            <person name="Austin C.M."/>
        </authorList>
    </citation>
    <scope>NUCLEOTIDE SEQUENCE [LARGE SCALE GENOMIC DNA]</scope>
    <source>
        <strain evidence="11">Aro1</strain>
    </source>
</reference>
<dbReference type="GO" id="GO:1990050">
    <property type="term" value="F:phosphatidic acid transfer activity"/>
    <property type="evidence" value="ECO:0007669"/>
    <property type="project" value="TreeGrafter"/>
</dbReference>
<evidence type="ECO:0000256" key="8">
    <source>
        <dbReference type="SAM" id="SignalP"/>
    </source>
</evidence>
<keyword evidence="4 8" id="KW-0732">Signal</keyword>
<dbReference type="Pfam" id="PF02886">
    <property type="entry name" value="LBP_BPI_CETP_C"/>
    <property type="match status" value="2"/>
</dbReference>
<dbReference type="PANTHER" id="PTHR10504:SF16">
    <property type="entry name" value="PHOSPHOLIPID TRANSFER PROTEIN"/>
    <property type="match status" value="1"/>
</dbReference>
<evidence type="ECO:0000256" key="6">
    <source>
        <dbReference type="ARBA" id="ARBA00023180"/>
    </source>
</evidence>
<evidence type="ECO:0000256" key="7">
    <source>
        <dbReference type="PIRSR" id="PIRSR002417-50"/>
    </source>
</evidence>
<dbReference type="SMART" id="SM00328">
    <property type="entry name" value="BPI1"/>
    <property type="match status" value="1"/>
</dbReference>
<dbReference type="InterPro" id="IPR017942">
    <property type="entry name" value="Lipid-bd_serum_glycop_N"/>
</dbReference>
<sequence length="519" mass="58211">MFLPRLTILFLAFATMMSAEPPGCKIRITSKGLDMLKYETQKFVEEELENITVPDLKGKEGGLQYTIQDVKIQELNLTYADLRFQPDVGLLFDIQNSSISLTFQRHILYWFLHDVGAINASADGVNIHVALYMTRDDSGRLKISNMSCDAAVAKMRAKFSGTLGKVYEFLASFLTTGMRFILNQQICPTLNHAGLVLINSLLDTVPVRQTVDKYVGIDYALLSDPVVTSSSLDMDFRGMFYVLENPNDTIVNYAAYPVVREYDRMVYLALSEYFFDSGMYAYYKAGVFSMQIANERMPKDLEMLLRTTYFGTIMMLNPALMEAPISLELEVSTAPRCVIKTSGATVAVTAVVTVMMLPAGQTPVQLSSMTMEAKLNAKVSMKGKKLAVHMDLRRFKIYSNQSALESLALIPLQGPLKTMLQISIVPIINRTPTSMYLCTFQFILYFYGHMGLTLQPSVSDRTKKGVQIPLPEGMDFIEEVVEYHNGFIIIGANLHFTKGLREVIESNRQYMPSNSTLAP</sequence>
<dbReference type="InterPro" id="IPR030675">
    <property type="entry name" value="BPI/LBP"/>
</dbReference>
<dbReference type="Proteomes" id="UP000034805">
    <property type="component" value="Unassembled WGS sequence"/>
</dbReference>
<comment type="similarity">
    <text evidence="2">Belongs to the BPI/LBP/Plunc superfamily. BPI/LBP family.</text>
</comment>
<dbReference type="AlphaFoldDB" id="A0A0P7WN21"/>
<dbReference type="CDD" id="cd00025">
    <property type="entry name" value="BPI1"/>
    <property type="match status" value="1"/>
</dbReference>
<feature type="domain" description="Lipid-binding serum glycoprotein C-terminal" evidence="10">
    <location>
        <begin position="260"/>
        <end position="492"/>
    </location>
</feature>
<dbReference type="Pfam" id="PF01273">
    <property type="entry name" value="LBP_BPI_CETP"/>
    <property type="match status" value="1"/>
</dbReference>
<dbReference type="Gene3D" id="3.15.10.10">
    <property type="entry name" value="Bactericidal permeability-increasing protein, domain 1"/>
    <property type="match status" value="1"/>
</dbReference>
<evidence type="ECO:0000259" key="10">
    <source>
        <dbReference type="SMART" id="SM00329"/>
    </source>
</evidence>
<dbReference type="InterPro" id="IPR032942">
    <property type="entry name" value="BPI/LBP/Plunc"/>
</dbReference>
<evidence type="ECO:0000313" key="12">
    <source>
        <dbReference type="Proteomes" id="UP000034805"/>
    </source>
</evidence>
<evidence type="ECO:0000256" key="4">
    <source>
        <dbReference type="ARBA" id="ARBA00022729"/>
    </source>
</evidence>
<dbReference type="FunFam" id="3.15.20.10:FF:000001">
    <property type="entry name" value="Phospholipid transfer protein"/>
    <property type="match status" value="1"/>
</dbReference>
<feature type="disulfide bond" evidence="7">
    <location>
        <begin position="148"/>
        <end position="187"/>
    </location>
</feature>
<dbReference type="SUPFAM" id="SSF55394">
    <property type="entry name" value="Bactericidal permeability-increasing protein, BPI"/>
    <property type="match status" value="3"/>
</dbReference>
<dbReference type="PANTHER" id="PTHR10504">
    <property type="entry name" value="BACTERICIDAL PERMEABILITY-INCREASING BPI PROTEIN-RELATED"/>
    <property type="match status" value="1"/>
</dbReference>
<dbReference type="PROSITE" id="PS00400">
    <property type="entry name" value="LBP_BPI_CETP"/>
    <property type="match status" value="1"/>
</dbReference>
<name>A0A0P7WN21_SCLFO</name>
<organism evidence="11 12">
    <name type="scientific">Scleropages formosus</name>
    <name type="common">Asian bonytongue</name>
    <name type="synonym">Osteoglossum formosum</name>
    <dbReference type="NCBI Taxonomy" id="113540"/>
    <lineage>
        <taxon>Eukaryota</taxon>
        <taxon>Metazoa</taxon>
        <taxon>Chordata</taxon>
        <taxon>Craniata</taxon>
        <taxon>Vertebrata</taxon>
        <taxon>Euteleostomi</taxon>
        <taxon>Actinopterygii</taxon>
        <taxon>Neopterygii</taxon>
        <taxon>Teleostei</taxon>
        <taxon>Osteoglossocephala</taxon>
        <taxon>Osteoglossomorpha</taxon>
        <taxon>Osteoglossiformes</taxon>
        <taxon>Osteoglossidae</taxon>
        <taxon>Scleropages</taxon>
    </lineage>
</organism>
<gene>
    <name evidence="11" type="ORF">Z043_116509</name>
</gene>
<feature type="chain" id="PRO_5006144643" description="Phospholipid transfer protein" evidence="8">
    <location>
        <begin position="20"/>
        <end position="519"/>
    </location>
</feature>
<dbReference type="EMBL" id="JARO02006550">
    <property type="protein sequence ID" value="KPP65095.1"/>
    <property type="molecule type" value="Genomic_DNA"/>
</dbReference>
<dbReference type="GO" id="GO:0034375">
    <property type="term" value="P:high-density lipoprotein particle remodeling"/>
    <property type="evidence" value="ECO:0007669"/>
    <property type="project" value="TreeGrafter"/>
</dbReference>
<evidence type="ECO:0000256" key="1">
    <source>
        <dbReference type="ARBA" id="ARBA00004613"/>
    </source>
</evidence>
<dbReference type="GO" id="GO:0008289">
    <property type="term" value="F:lipid binding"/>
    <property type="evidence" value="ECO:0007669"/>
    <property type="project" value="InterPro"/>
</dbReference>
<dbReference type="PIRSF" id="PIRSF002417">
    <property type="entry name" value="Lipid_binding_protein"/>
    <property type="match status" value="1"/>
</dbReference>
<evidence type="ECO:0000259" key="9">
    <source>
        <dbReference type="SMART" id="SM00328"/>
    </source>
</evidence>
<keyword evidence="5 7" id="KW-1015">Disulfide bond</keyword>
<keyword evidence="6" id="KW-0325">Glycoprotein</keyword>
<keyword evidence="3" id="KW-0964">Secreted</keyword>
<dbReference type="GO" id="GO:0005615">
    <property type="term" value="C:extracellular space"/>
    <property type="evidence" value="ECO:0007669"/>
    <property type="project" value="InterPro"/>
</dbReference>
<dbReference type="STRING" id="113540.ENSSFOP00015060727"/>
<accession>A0A0P7WN21</accession>
<evidence type="ECO:0008006" key="13">
    <source>
        <dbReference type="Google" id="ProtNLM"/>
    </source>
</evidence>
<dbReference type="GO" id="GO:1904121">
    <property type="term" value="F:phosphatidylethanolamine transfer activity"/>
    <property type="evidence" value="ECO:0007669"/>
    <property type="project" value="TreeGrafter"/>
</dbReference>
<dbReference type="SMART" id="SM00329">
    <property type="entry name" value="BPI2"/>
    <property type="match status" value="1"/>
</dbReference>
<dbReference type="InterPro" id="IPR017943">
    <property type="entry name" value="Bactericidal_perm-incr_a/b_dom"/>
</dbReference>